<dbReference type="KEGG" id="sat:SYN_00728"/>
<organism evidence="1 2">
    <name type="scientific">Syntrophus aciditrophicus (strain SB)</name>
    <dbReference type="NCBI Taxonomy" id="56780"/>
    <lineage>
        <taxon>Bacteria</taxon>
        <taxon>Pseudomonadati</taxon>
        <taxon>Thermodesulfobacteriota</taxon>
        <taxon>Syntrophia</taxon>
        <taxon>Syntrophales</taxon>
        <taxon>Syntrophaceae</taxon>
        <taxon>Syntrophus</taxon>
    </lineage>
</organism>
<evidence type="ECO:0000313" key="2">
    <source>
        <dbReference type="Proteomes" id="UP000001933"/>
    </source>
</evidence>
<proteinExistence type="predicted"/>
<reference evidence="1 2" key="1">
    <citation type="journal article" date="2007" name="Proc. Natl. Acad. Sci. U.S.A.">
        <title>The genome of Syntrophus aciditrophicus: life at the thermodynamic limit of microbial growth.</title>
        <authorList>
            <person name="McInerney M.J."/>
            <person name="Rohlin L."/>
            <person name="Mouttaki H."/>
            <person name="Kim U."/>
            <person name="Krupp R.S."/>
            <person name="Rios-Hernandez L."/>
            <person name="Sieber J."/>
            <person name="Struchtemeyer C.G."/>
            <person name="Bhattacharyya A."/>
            <person name="Campbell J.W."/>
            <person name="Gunsalus R.P."/>
        </authorList>
    </citation>
    <scope>NUCLEOTIDE SEQUENCE [LARGE SCALE GENOMIC DNA]</scope>
    <source>
        <strain evidence="1 2">SB</strain>
    </source>
</reference>
<dbReference type="EMBL" id="CP000252">
    <property type="protein sequence ID" value="ABC78026.1"/>
    <property type="molecule type" value="Genomic_DNA"/>
</dbReference>
<keyword evidence="2" id="KW-1185">Reference proteome</keyword>
<dbReference type="HOGENOM" id="CLU_3123517_0_0_7"/>
<accession>Q2LVB9</accession>
<gene>
    <name evidence="1" type="ORF">SYN_00728</name>
</gene>
<dbReference type="InParanoid" id="Q2LVB9"/>
<sequence>MKRISRKITTATNASDLEYREIDFNDFHETKGRCIRLRFSSAGKGRSRRI</sequence>
<dbReference type="AlphaFoldDB" id="Q2LVB9"/>
<name>Q2LVB9_SYNAS</name>
<dbReference type="Proteomes" id="UP000001933">
    <property type="component" value="Chromosome"/>
</dbReference>
<protein>
    <submittedName>
        <fullName evidence="1">Hypothetical cytosolic protein</fullName>
    </submittedName>
</protein>
<evidence type="ECO:0000313" key="1">
    <source>
        <dbReference type="EMBL" id="ABC78026.1"/>
    </source>
</evidence>